<evidence type="ECO:0000259" key="1">
    <source>
        <dbReference type="PROSITE" id="PS51186"/>
    </source>
</evidence>
<protein>
    <submittedName>
        <fullName evidence="2">GNAT superfamily N-acetyltransferase</fullName>
    </submittedName>
</protein>
<comment type="caution">
    <text evidence="2">The sequence shown here is derived from an EMBL/GenBank/DDBJ whole genome shotgun (WGS) entry which is preliminary data.</text>
</comment>
<dbReference type="PANTHER" id="PTHR43233">
    <property type="entry name" value="FAMILY N-ACETYLTRANSFERASE, PUTATIVE (AFU_ORTHOLOGUE AFUA_6G03350)-RELATED"/>
    <property type="match status" value="1"/>
</dbReference>
<dbReference type="InterPro" id="IPR016181">
    <property type="entry name" value="Acyl_CoA_acyltransferase"/>
</dbReference>
<sequence>MSPLRVSTDHSELDVALVHRYLAQHSSWARDIPLAVVQRSIANSLCFGGFLQGGQVAFARVVSDYATVAYLGDVFVLPEHQGKGYGKAMMDAVMAHPDLQGAAPFQPGHQRCAWSLCALRLHAAAGSAVADGALSSRPLHALARRASYCAAAPAWHRRGRKTVQRAA</sequence>
<dbReference type="SUPFAM" id="SSF55729">
    <property type="entry name" value="Acyl-CoA N-acyltransferases (Nat)"/>
    <property type="match status" value="1"/>
</dbReference>
<evidence type="ECO:0000313" key="2">
    <source>
        <dbReference type="EMBL" id="MBB5670573.1"/>
    </source>
</evidence>
<dbReference type="Proteomes" id="UP000528595">
    <property type="component" value="Unassembled WGS sequence"/>
</dbReference>
<dbReference type="Pfam" id="PF00583">
    <property type="entry name" value="Acetyltransf_1"/>
    <property type="match status" value="1"/>
</dbReference>
<proteinExistence type="predicted"/>
<organism evidence="2">
    <name type="scientific">Xanthomonas arboricola</name>
    <dbReference type="NCBI Taxonomy" id="56448"/>
    <lineage>
        <taxon>Bacteria</taxon>
        <taxon>Pseudomonadati</taxon>
        <taxon>Pseudomonadota</taxon>
        <taxon>Gammaproteobacteria</taxon>
        <taxon>Lysobacterales</taxon>
        <taxon>Lysobacteraceae</taxon>
        <taxon>Xanthomonas</taxon>
    </lineage>
</organism>
<dbReference type="CDD" id="cd04301">
    <property type="entry name" value="NAT_SF"/>
    <property type="match status" value="1"/>
</dbReference>
<dbReference type="PROSITE" id="PS51186">
    <property type="entry name" value="GNAT"/>
    <property type="match status" value="1"/>
</dbReference>
<dbReference type="InterPro" id="IPR053144">
    <property type="entry name" value="Acetyltransferase_Butenolide"/>
</dbReference>
<feature type="domain" description="N-acetyltransferase" evidence="1">
    <location>
        <begin position="8"/>
        <end position="167"/>
    </location>
</feature>
<dbReference type="PANTHER" id="PTHR43233:SF1">
    <property type="entry name" value="FAMILY N-ACETYLTRANSFERASE, PUTATIVE (AFU_ORTHOLOGUE AFUA_6G03350)-RELATED"/>
    <property type="match status" value="1"/>
</dbReference>
<dbReference type="Gene3D" id="3.40.630.30">
    <property type="match status" value="1"/>
</dbReference>
<reference evidence="2" key="1">
    <citation type="submission" date="2020-08" db="EMBL/GenBank/DDBJ databases">
        <title>Studying the diversity of plant-associated saprophytic bacteria and their role in host health and plant-pathogen interactions.</title>
        <authorList>
            <person name="Potnis N."/>
        </authorList>
    </citation>
    <scope>NUCLEOTIDE SEQUENCE</scope>
    <source>
        <strain evidence="2">F21</strain>
    </source>
</reference>
<dbReference type="AlphaFoldDB" id="A0AB73GXW7"/>
<name>A0AB73GXW7_9XANT</name>
<dbReference type="GO" id="GO:0016747">
    <property type="term" value="F:acyltransferase activity, transferring groups other than amino-acyl groups"/>
    <property type="evidence" value="ECO:0007669"/>
    <property type="project" value="InterPro"/>
</dbReference>
<gene>
    <name evidence="2" type="ORF">FHR65_002135</name>
</gene>
<accession>A0AB73GXW7</accession>
<dbReference type="EMBL" id="JACIIQ010000007">
    <property type="protein sequence ID" value="MBB5670573.1"/>
    <property type="molecule type" value="Genomic_DNA"/>
</dbReference>
<dbReference type="InterPro" id="IPR000182">
    <property type="entry name" value="GNAT_dom"/>
</dbReference>